<evidence type="ECO:0000313" key="8">
    <source>
        <dbReference type="Proteomes" id="UP001164909"/>
    </source>
</evidence>
<evidence type="ECO:0000256" key="4">
    <source>
        <dbReference type="ARBA" id="ARBA00023136"/>
    </source>
</evidence>
<dbReference type="PANTHER" id="PTHR37422:SF13">
    <property type="entry name" value="LIPOPOLYSACCHARIDE BIOSYNTHESIS PROTEIN PA4999-RELATED"/>
    <property type="match status" value="1"/>
</dbReference>
<accession>A0ABY7BM41</accession>
<feature type="transmembrane region" description="Helical" evidence="5">
    <location>
        <begin position="122"/>
        <end position="140"/>
    </location>
</feature>
<feature type="transmembrane region" description="Helical" evidence="5">
    <location>
        <begin position="30"/>
        <end position="50"/>
    </location>
</feature>
<keyword evidence="3 5" id="KW-1133">Transmembrane helix</keyword>
<dbReference type="Pfam" id="PF04932">
    <property type="entry name" value="Wzy_C"/>
    <property type="match status" value="1"/>
</dbReference>
<feature type="transmembrane region" description="Helical" evidence="5">
    <location>
        <begin position="277"/>
        <end position="297"/>
    </location>
</feature>
<evidence type="ECO:0000259" key="6">
    <source>
        <dbReference type="Pfam" id="PF04932"/>
    </source>
</evidence>
<proteinExistence type="predicted"/>
<evidence type="ECO:0000256" key="5">
    <source>
        <dbReference type="SAM" id="Phobius"/>
    </source>
</evidence>
<dbReference type="InterPro" id="IPR007016">
    <property type="entry name" value="O-antigen_ligase-rel_domated"/>
</dbReference>
<feature type="transmembrane region" description="Helical" evidence="5">
    <location>
        <begin position="333"/>
        <end position="356"/>
    </location>
</feature>
<dbReference type="RefSeq" id="WP_157841004.1">
    <property type="nucleotide sequence ID" value="NZ_CP113865.1"/>
</dbReference>
<protein>
    <submittedName>
        <fullName evidence="7">O-antigen ligase family protein</fullName>
    </submittedName>
</protein>
<gene>
    <name evidence="7" type="ORF">OTK00_002165</name>
</gene>
<organism evidence="7 8">
    <name type="scientific">Caldicellulosiruptor morganii</name>
    <dbReference type="NCBI Taxonomy" id="1387555"/>
    <lineage>
        <taxon>Bacteria</taxon>
        <taxon>Bacillati</taxon>
        <taxon>Bacillota</taxon>
        <taxon>Bacillota incertae sedis</taxon>
        <taxon>Caldicellulosiruptorales</taxon>
        <taxon>Caldicellulosiruptoraceae</taxon>
        <taxon>Caldicellulosiruptor</taxon>
    </lineage>
</organism>
<dbReference type="EMBL" id="CP113865">
    <property type="protein sequence ID" value="WAM33644.1"/>
    <property type="molecule type" value="Genomic_DNA"/>
</dbReference>
<evidence type="ECO:0000256" key="1">
    <source>
        <dbReference type="ARBA" id="ARBA00004141"/>
    </source>
</evidence>
<comment type="subcellular location">
    <subcellularLocation>
        <location evidence="1">Membrane</location>
        <topology evidence="1">Multi-pass membrane protein</topology>
    </subcellularLocation>
</comment>
<evidence type="ECO:0000256" key="2">
    <source>
        <dbReference type="ARBA" id="ARBA00022692"/>
    </source>
</evidence>
<dbReference type="PANTHER" id="PTHR37422">
    <property type="entry name" value="TEICHURONIC ACID BIOSYNTHESIS PROTEIN TUAE"/>
    <property type="match status" value="1"/>
</dbReference>
<evidence type="ECO:0000256" key="3">
    <source>
        <dbReference type="ARBA" id="ARBA00022989"/>
    </source>
</evidence>
<feature type="transmembrane region" description="Helical" evidence="5">
    <location>
        <begin position="191"/>
        <end position="211"/>
    </location>
</feature>
<keyword evidence="8" id="KW-1185">Reference proteome</keyword>
<keyword evidence="7" id="KW-0436">Ligase</keyword>
<feature type="transmembrane region" description="Helical" evidence="5">
    <location>
        <begin position="85"/>
        <end position="102"/>
    </location>
</feature>
<feature type="transmembrane region" description="Helical" evidence="5">
    <location>
        <begin position="56"/>
        <end position="73"/>
    </location>
</feature>
<keyword evidence="2 5" id="KW-0812">Transmembrane</keyword>
<reference evidence="7" key="1">
    <citation type="submission" date="2022-12" db="EMBL/GenBank/DDBJ databases">
        <authorList>
            <person name="Bing R.G."/>
            <person name="Willard D.J."/>
            <person name="Manesh M.J.H."/>
            <person name="Laemthong T."/>
            <person name="Crosby J.R."/>
            <person name="Kelly R.M."/>
        </authorList>
    </citation>
    <scope>NUCLEOTIDE SEQUENCE</scope>
    <source>
        <strain evidence="7">DSM 8990</strain>
    </source>
</reference>
<keyword evidence="4 5" id="KW-0472">Membrane</keyword>
<dbReference type="InterPro" id="IPR051533">
    <property type="entry name" value="WaaL-like"/>
</dbReference>
<sequence>MVKIVYLCIVIIYFSRIRPLDRNYMKLSNIPFVLILFLGWMFLSILWTAANFFSAFVYWLTSMADVFTILFFLKTFEIEKVLEHTLKGIIVGGVILAIIALFNGFNSVGRLGNDEFLHPNVLGNLLSMSLIGSVVCMYEYRYRYKGFRVVDVVVLSFLMVCLFLTISKTAIIAFTVTMLVLILFSRLTFKTKLFLILFFTGVFYIVYRYFIGDYITDYIENQRLISTLTGRTIIWQYTLYMIKERLLMGYGFLAFREVGPQVAAVRIGSAHNDFLNVIFNFGAIGLSLYLFVFITYIKKLLTCIFYFREKYEIETLMALLYFTYFSVRGLTEANLTTISFNLQLLTILMYLLTYILKKTSEDGIDIKSEFFNLKTRQNYQ</sequence>
<feature type="domain" description="O-antigen ligase-related" evidence="6">
    <location>
        <begin position="155"/>
        <end position="290"/>
    </location>
</feature>
<dbReference type="GO" id="GO:0016874">
    <property type="term" value="F:ligase activity"/>
    <property type="evidence" value="ECO:0007669"/>
    <property type="project" value="UniProtKB-KW"/>
</dbReference>
<feature type="transmembrane region" description="Helical" evidence="5">
    <location>
        <begin position="152"/>
        <end position="185"/>
    </location>
</feature>
<evidence type="ECO:0000313" key="7">
    <source>
        <dbReference type="EMBL" id="WAM33644.1"/>
    </source>
</evidence>
<name>A0ABY7BM41_9FIRM</name>
<dbReference type="Proteomes" id="UP001164909">
    <property type="component" value="Chromosome"/>
</dbReference>